<keyword evidence="6" id="KW-1185">Reference proteome</keyword>
<dbReference type="Proteomes" id="UP000184603">
    <property type="component" value="Unassembled WGS sequence"/>
</dbReference>
<dbReference type="Pfam" id="PF02779">
    <property type="entry name" value="Transket_pyr"/>
    <property type="match status" value="1"/>
</dbReference>
<evidence type="ECO:0000313" key="5">
    <source>
        <dbReference type="EMBL" id="SHO42808.1"/>
    </source>
</evidence>
<dbReference type="PANTHER" id="PTHR43825">
    <property type="entry name" value="PYRUVATE DEHYDROGENASE E1 COMPONENT"/>
    <property type="match status" value="1"/>
</dbReference>
<dbReference type="STRING" id="1121416.SAMN02745220_00162"/>
<sequence>MLGNSVAQDLRDVMVDSLTSLTRQGLNIAVLVSDSTSTAKIAPFKQEFPDRLINVGIAEQSLIGTAAGMALGGFVAVTANAAPFLVHRANEQVKNDVCYSNSNVKLMGLNAGVCYGPLASTHHAIDDVSIMRGFGNILIFTPSDGIEARQVFAYALNYVGPVYIRMDSAKLPNIHDEGYIFRPGQPDILRLGNDITIIAMGSTAHEAVAAGKLLQEDGISADIISLPSIRPLEPSKIVESLCKTSLAITVEEHSQHGGIGSLVSEIIAEHGIQCRLKRLGFPEGKFAVSGPRDEMRKHIGIDAASVARTAKEMIK</sequence>
<dbReference type="InterPro" id="IPR051157">
    <property type="entry name" value="PDH/Transketolase"/>
</dbReference>
<dbReference type="InterPro" id="IPR005475">
    <property type="entry name" value="Transketolase-like_Pyr-bd"/>
</dbReference>
<accession>A0A1M7XWA1</accession>
<gene>
    <name evidence="5" type="ORF">SAMN02745220_00162</name>
</gene>
<evidence type="ECO:0000256" key="3">
    <source>
        <dbReference type="ARBA" id="ARBA00023052"/>
    </source>
</evidence>
<dbReference type="SUPFAM" id="SSF52518">
    <property type="entry name" value="Thiamin diphosphate-binding fold (THDP-binding)"/>
    <property type="match status" value="1"/>
</dbReference>
<dbReference type="Pfam" id="PF02780">
    <property type="entry name" value="Transketolase_C"/>
    <property type="match status" value="1"/>
</dbReference>
<dbReference type="RefSeq" id="WP_073611536.1">
    <property type="nucleotide sequence ID" value="NZ_FRFE01000001.1"/>
</dbReference>
<dbReference type="InterPro" id="IPR033248">
    <property type="entry name" value="Transketolase_C"/>
</dbReference>
<dbReference type="PANTHER" id="PTHR43825:SF1">
    <property type="entry name" value="TRANSKETOLASE-LIKE PYRIMIDINE-BINDING DOMAIN-CONTAINING PROTEIN"/>
    <property type="match status" value="1"/>
</dbReference>
<protein>
    <submittedName>
        <fullName evidence="5">Transketolase</fullName>
    </submittedName>
</protein>
<dbReference type="FunFam" id="3.40.50.970:FF:000129">
    <property type="entry name" value="Transketolase"/>
    <property type="match status" value="1"/>
</dbReference>
<evidence type="ECO:0000259" key="4">
    <source>
        <dbReference type="SMART" id="SM00861"/>
    </source>
</evidence>
<dbReference type="AlphaFoldDB" id="A0A1M7XWA1"/>
<organism evidence="5 6">
    <name type="scientific">Desulfopila aestuarii DSM 18488</name>
    <dbReference type="NCBI Taxonomy" id="1121416"/>
    <lineage>
        <taxon>Bacteria</taxon>
        <taxon>Pseudomonadati</taxon>
        <taxon>Thermodesulfobacteriota</taxon>
        <taxon>Desulfobulbia</taxon>
        <taxon>Desulfobulbales</taxon>
        <taxon>Desulfocapsaceae</taxon>
        <taxon>Desulfopila</taxon>
    </lineage>
</organism>
<comment type="cofactor">
    <cofactor evidence="1">
        <name>thiamine diphosphate</name>
        <dbReference type="ChEBI" id="CHEBI:58937"/>
    </cofactor>
</comment>
<evidence type="ECO:0000256" key="1">
    <source>
        <dbReference type="ARBA" id="ARBA00001964"/>
    </source>
</evidence>
<name>A0A1M7XWA1_9BACT</name>
<dbReference type="Gene3D" id="3.40.50.970">
    <property type="match status" value="1"/>
</dbReference>
<dbReference type="Gene3D" id="3.40.50.920">
    <property type="match status" value="1"/>
</dbReference>
<comment type="similarity">
    <text evidence="2">Belongs to the transketolase family.</text>
</comment>
<dbReference type="CDD" id="cd07033">
    <property type="entry name" value="TPP_PYR_DXS_TK_like"/>
    <property type="match status" value="1"/>
</dbReference>
<keyword evidence="3" id="KW-0786">Thiamine pyrophosphate</keyword>
<dbReference type="InterPro" id="IPR029061">
    <property type="entry name" value="THDP-binding"/>
</dbReference>
<evidence type="ECO:0000256" key="2">
    <source>
        <dbReference type="ARBA" id="ARBA00007131"/>
    </source>
</evidence>
<feature type="domain" description="Transketolase-like pyrimidine-binding" evidence="4">
    <location>
        <begin position="8"/>
        <end position="174"/>
    </location>
</feature>
<dbReference type="EMBL" id="FRFE01000001">
    <property type="protein sequence ID" value="SHO42808.1"/>
    <property type="molecule type" value="Genomic_DNA"/>
</dbReference>
<reference evidence="5 6" key="1">
    <citation type="submission" date="2016-12" db="EMBL/GenBank/DDBJ databases">
        <authorList>
            <person name="Song W.-J."/>
            <person name="Kurnit D.M."/>
        </authorList>
    </citation>
    <scope>NUCLEOTIDE SEQUENCE [LARGE SCALE GENOMIC DNA]</scope>
    <source>
        <strain evidence="5 6">DSM 18488</strain>
    </source>
</reference>
<dbReference type="InterPro" id="IPR009014">
    <property type="entry name" value="Transketo_C/PFOR_II"/>
</dbReference>
<evidence type="ECO:0000313" key="6">
    <source>
        <dbReference type="Proteomes" id="UP000184603"/>
    </source>
</evidence>
<dbReference type="SUPFAM" id="SSF52922">
    <property type="entry name" value="TK C-terminal domain-like"/>
    <property type="match status" value="1"/>
</dbReference>
<proteinExistence type="inferred from homology"/>
<dbReference type="SMART" id="SM00861">
    <property type="entry name" value="Transket_pyr"/>
    <property type="match status" value="1"/>
</dbReference>